<dbReference type="PANTHER" id="PTHR10127">
    <property type="entry name" value="DISCOIDIN, CUB, EGF, LAMININ , AND ZINC METALLOPROTEASE DOMAIN CONTAINING"/>
    <property type="match status" value="1"/>
</dbReference>
<feature type="binding site" evidence="13">
    <location>
        <position position="48"/>
    </location>
    <ligand>
        <name>Zn(2+)</name>
        <dbReference type="ChEBI" id="CHEBI:29105"/>
        <note>catalytic</note>
    </ligand>
</feature>
<dbReference type="PIRSF" id="PIRSF036365">
    <property type="entry name" value="Astacin_nematoda"/>
    <property type="match status" value="1"/>
</dbReference>
<keyword evidence="3" id="KW-0245">EGF-like domain</keyword>
<keyword evidence="5 13" id="KW-0479">Metal-binding</keyword>
<evidence type="ECO:0000256" key="5">
    <source>
        <dbReference type="ARBA" id="ARBA00022723"/>
    </source>
</evidence>
<evidence type="ECO:0000256" key="11">
    <source>
        <dbReference type="ARBA" id="ARBA00023180"/>
    </source>
</evidence>
<dbReference type="GO" id="GO:0018996">
    <property type="term" value="P:molting cycle, collagen and cuticulin-based cuticle"/>
    <property type="evidence" value="ECO:0007669"/>
    <property type="project" value="InterPro"/>
</dbReference>
<evidence type="ECO:0000256" key="10">
    <source>
        <dbReference type="ARBA" id="ARBA00023157"/>
    </source>
</evidence>
<comment type="subcellular location">
    <subcellularLocation>
        <location evidence="1">Secreted</location>
    </subcellularLocation>
</comment>
<keyword evidence="11" id="KW-0325">Glycoprotein</keyword>
<dbReference type="EMBL" id="KN719754">
    <property type="protein sequence ID" value="KJH39856.1"/>
    <property type="molecule type" value="Genomic_DNA"/>
</dbReference>
<dbReference type="GO" id="GO:0004222">
    <property type="term" value="F:metalloendopeptidase activity"/>
    <property type="evidence" value="ECO:0007669"/>
    <property type="project" value="UniProtKB-UniRule"/>
</dbReference>
<evidence type="ECO:0000259" key="15">
    <source>
        <dbReference type="PROSITE" id="PS01180"/>
    </source>
</evidence>
<keyword evidence="7 13" id="KW-0378">Hydrolase</keyword>
<evidence type="ECO:0000256" key="14">
    <source>
        <dbReference type="RuleBase" id="RU361183"/>
    </source>
</evidence>
<evidence type="ECO:0000313" key="17">
    <source>
        <dbReference type="EMBL" id="KJH39856.1"/>
    </source>
</evidence>
<dbReference type="InterPro" id="IPR034035">
    <property type="entry name" value="Astacin-like_dom"/>
</dbReference>
<evidence type="ECO:0000256" key="9">
    <source>
        <dbReference type="ARBA" id="ARBA00023049"/>
    </source>
</evidence>
<dbReference type="SUPFAM" id="SSF49854">
    <property type="entry name" value="Spermadhesin, CUB domain"/>
    <property type="match status" value="1"/>
</dbReference>
<name>A0A0D8XBL5_DICVI</name>
<evidence type="ECO:0000256" key="4">
    <source>
        <dbReference type="ARBA" id="ARBA00022670"/>
    </source>
</evidence>
<accession>A0A0D8XBL5</accession>
<dbReference type="GO" id="GO:0008270">
    <property type="term" value="F:zinc ion binding"/>
    <property type="evidence" value="ECO:0007669"/>
    <property type="project" value="UniProtKB-UniRule"/>
</dbReference>
<feature type="binding site" evidence="13">
    <location>
        <position position="38"/>
    </location>
    <ligand>
        <name>Zn(2+)</name>
        <dbReference type="ChEBI" id="CHEBI:29105"/>
        <note>catalytic</note>
    </ligand>
</feature>
<evidence type="ECO:0000256" key="2">
    <source>
        <dbReference type="ARBA" id="ARBA00022525"/>
    </source>
</evidence>
<evidence type="ECO:0000256" key="13">
    <source>
        <dbReference type="PROSITE-ProRule" id="PRU01211"/>
    </source>
</evidence>
<dbReference type="Pfam" id="PF01400">
    <property type="entry name" value="Astacin"/>
    <property type="match status" value="1"/>
</dbReference>
<dbReference type="InterPro" id="IPR006026">
    <property type="entry name" value="Peptidase_Metallo"/>
</dbReference>
<dbReference type="InterPro" id="IPR024079">
    <property type="entry name" value="MetalloPept_cat_dom_sf"/>
</dbReference>
<comment type="cofactor">
    <cofactor evidence="13 14">
        <name>Zn(2+)</name>
        <dbReference type="ChEBI" id="CHEBI:29105"/>
    </cofactor>
    <text evidence="13 14">Binds 1 zinc ion per subunit.</text>
</comment>
<feature type="non-terminal residue" evidence="17">
    <location>
        <position position="1"/>
    </location>
</feature>
<dbReference type="MEROPS" id="M12.310"/>
<evidence type="ECO:0000256" key="1">
    <source>
        <dbReference type="ARBA" id="ARBA00004613"/>
    </source>
</evidence>
<keyword evidence="10" id="KW-1015">Disulfide bond</keyword>
<keyword evidence="4 13" id="KW-0645">Protease</keyword>
<evidence type="ECO:0000256" key="3">
    <source>
        <dbReference type="ARBA" id="ARBA00022536"/>
    </source>
</evidence>
<dbReference type="InterPro" id="IPR035914">
    <property type="entry name" value="Sperma_CUB_dom_sf"/>
</dbReference>
<feature type="domain" description="Peptidase M12A" evidence="16">
    <location>
        <begin position="1"/>
        <end position="142"/>
    </location>
</feature>
<feature type="domain" description="CUB" evidence="15">
    <location>
        <begin position="185"/>
        <end position="284"/>
    </location>
</feature>
<keyword evidence="6" id="KW-0732">Signal</keyword>
<dbReference type="PROSITE" id="PS01186">
    <property type="entry name" value="EGF_2"/>
    <property type="match status" value="1"/>
</dbReference>
<reference evidence="18" key="2">
    <citation type="journal article" date="2016" name="Sci. Rep.">
        <title>Dictyocaulus viviparus genome, variome and transcriptome elucidate lungworm biology and support future intervention.</title>
        <authorList>
            <person name="McNulty S.N."/>
            <person name="Strube C."/>
            <person name="Rosa B.A."/>
            <person name="Martin J.C."/>
            <person name="Tyagi R."/>
            <person name="Choi Y.J."/>
            <person name="Wang Q."/>
            <person name="Hallsworth Pepin K."/>
            <person name="Zhang X."/>
            <person name="Ozersky P."/>
            <person name="Wilson R.K."/>
            <person name="Sternberg P.W."/>
            <person name="Gasser R.B."/>
            <person name="Mitreva M."/>
        </authorList>
    </citation>
    <scope>NUCLEOTIDE SEQUENCE [LARGE SCALE GENOMIC DNA]</scope>
    <source>
        <strain evidence="18">HannoverDv2000</strain>
    </source>
</reference>
<dbReference type="OrthoDB" id="5786116at2759"/>
<dbReference type="AlphaFoldDB" id="A0A0D8XBL5"/>
<dbReference type="SMART" id="SM00235">
    <property type="entry name" value="ZnMc"/>
    <property type="match status" value="1"/>
</dbReference>
<dbReference type="InterPro" id="IPR000742">
    <property type="entry name" value="EGF"/>
</dbReference>
<feature type="binding site" evidence="13">
    <location>
        <position position="42"/>
    </location>
    <ligand>
        <name>Zn(2+)</name>
        <dbReference type="ChEBI" id="CHEBI:29105"/>
        <note>catalytic</note>
    </ligand>
</feature>
<gene>
    <name evidence="17" type="ORF">DICVIV_14247</name>
</gene>
<reference evidence="17 18" key="1">
    <citation type="submission" date="2013-11" db="EMBL/GenBank/DDBJ databases">
        <title>Draft genome of the bovine lungworm Dictyocaulus viviparus.</title>
        <authorList>
            <person name="Mitreva M."/>
        </authorList>
    </citation>
    <scope>NUCLEOTIDE SEQUENCE [LARGE SCALE GENOMIC DNA]</scope>
    <source>
        <strain evidence="17 18">HannoverDv2000</strain>
    </source>
</reference>
<protein>
    <recommendedName>
        <fullName evidence="14">Metalloendopeptidase</fullName>
        <ecNumber evidence="14">3.4.24.-</ecNumber>
    </recommendedName>
</protein>
<dbReference type="PROSITE" id="PS00022">
    <property type="entry name" value="EGF_1"/>
    <property type="match status" value="1"/>
</dbReference>
<evidence type="ECO:0000256" key="7">
    <source>
        <dbReference type="ARBA" id="ARBA00022801"/>
    </source>
</evidence>
<dbReference type="InterPro" id="IPR017050">
    <property type="entry name" value="Metallopeptidase_nem"/>
</dbReference>
<keyword evidence="18" id="KW-1185">Reference proteome</keyword>
<dbReference type="InterPro" id="IPR001506">
    <property type="entry name" value="Peptidase_M12A"/>
</dbReference>
<dbReference type="STRING" id="29172.A0A0D8XBL5"/>
<feature type="active site" evidence="13">
    <location>
        <position position="39"/>
    </location>
</feature>
<dbReference type="PANTHER" id="PTHR10127:SF793">
    <property type="entry name" value="ZINC METALLOPROTEINASE NAS-31"/>
    <property type="match status" value="1"/>
</dbReference>
<dbReference type="CDD" id="cd04280">
    <property type="entry name" value="ZnMc_astacin_like"/>
    <property type="match status" value="1"/>
</dbReference>
<evidence type="ECO:0000256" key="12">
    <source>
        <dbReference type="PROSITE-ProRule" id="PRU00059"/>
    </source>
</evidence>
<dbReference type="GO" id="GO:0006508">
    <property type="term" value="P:proteolysis"/>
    <property type="evidence" value="ECO:0007669"/>
    <property type="project" value="UniProtKB-KW"/>
</dbReference>
<dbReference type="InterPro" id="IPR000859">
    <property type="entry name" value="CUB_dom"/>
</dbReference>
<evidence type="ECO:0000259" key="16">
    <source>
        <dbReference type="PROSITE" id="PS51864"/>
    </source>
</evidence>
<keyword evidence="8 13" id="KW-0862">Zinc</keyword>
<comment type="caution">
    <text evidence="12">Lacks conserved residue(s) required for the propagation of feature annotation.</text>
</comment>
<dbReference type="GO" id="GO:0005576">
    <property type="term" value="C:extracellular region"/>
    <property type="evidence" value="ECO:0007669"/>
    <property type="project" value="UniProtKB-SubCell"/>
</dbReference>
<keyword evidence="2" id="KW-0964">Secreted</keyword>
<evidence type="ECO:0000256" key="6">
    <source>
        <dbReference type="ARBA" id="ARBA00022729"/>
    </source>
</evidence>
<dbReference type="PROSITE" id="PS01180">
    <property type="entry name" value="CUB"/>
    <property type="match status" value="1"/>
</dbReference>
<evidence type="ECO:0000313" key="18">
    <source>
        <dbReference type="Proteomes" id="UP000053766"/>
    </source>
</evidence>
<dbReference type="Gene3D" id="3.40.390.10">
    <property type="entry name" value="Collagenase (Catalytic Domain)"/>
    <property type="match status" value="1"/>
</dbReference>
<proteinExistence type="predicted"/>
<sequence length="304" mass="33802">DRIVVLNTSGCWSIIGKIGGPQDLSLGDGCETVGTAVHEIGHALGMFHTHSRHDRNDFIILIRQNFLLAYEDQFTKQTNWTNNNYGLTYDYGSVMHYGARSVSKNGLPMMIPRHDIRYWLTLGSFTISFYDLLMMNVHYGCLDKCGGACSSNCHNGGFPHPRNCSKCVCPDGYGGDFCDERPGDCGETLIANSSFQTLDVSLGNRSDFKAKDEFSVCVYWIKAPEGSGIEVVLNNYWGGVTTDGCKYTGVEIKANADKRLTGYRFCSDKNSGVQLLSPNNVVPVLIYHRVYFHHVVLSYRIGNV</sequence>
<dbReference type="EC" id="3.4.24.-" evidence="14"/>
<keyword evidence="9 13" id="KW-0482">Metalloprotease</keyword>
<dbReference type="Proteomes" id="UP000053766">
    <property type="component" value="Unassembled WGS sequence"/>
</dbReference>
<organism evidence="17 18">
    <name type="scientific">Dictyocaulus viviparus</name>
    <name type="common">Bovine lungworm</name>
    <dbReference type="NCBI Taxonomy" id="29172"/>
    <lineage>
        <taxon>Eukaryota</taxon>
        <taxon>Metazoa</taxon>
        <taxon>Ecdysozoa</taxon>
        <taxon>Nematoda</taxon>
        <taxon>Chromadorea</taxon>
        <taxon>Rhabditida</taxon>
        <taxon>Rhabditina</taxon>
        <taxon>Rhabditomorpha</taxon>
        <taxon>Strongyloidea</taxon>
        <taxon>Metastrongylidae</taxon>
        <taxon>Dictyocaulus</taxon>
    </lineage>
</organism>
<dbReference type="PROSITE" id="PS51864">
    <property type="entry name" value="ASTACIN"/>
    <property type="match status" value="1"/>
</dbReference>
<evidence type="ECO:0000256" key="8">
    <source>
        <dbReference type="ARBA" id="ARBA00022833"/>
    </source>
</evidence>
<dbReference type="SUPFAM" id="SSF55486">
    <property type="entry name" value="Metalloproteases ('zincins'), catalytic domain"/>
    <property type="match status" value="1"/>
</dbReference>
<dbReference type="PRINTS" id="PR00480">
    <property type="entry name" value="ASTACIN"/>
</dbReference>